<evidence type="ECO:0000256" key="1">
    <source>
        <dbReference type="SAM" id="SignalP"/>
    </source>
</evidence>
<evidence type="ECO:0000313" key="4">
    <source>
        <dbReference type="Proteomes" id="UP000240243"/>
    </source>
</evidence>
<dbReference type="Gene3D" id="2.30.40.10">
    <property type="entry name" value="Urease, subunit C, domain 1"/>
    <property type="match status" value="1"/>
</dbReference>
<dbReference type="CDD" id="cd01299">
    <property type="entry name" value="Met_dep_hydrolase_A"/>
    <property type="match status" value="1"/>
</dbReference>
<dbReference type="AlphaFoldDB" id="A0A2P7RBQ2"/>
<dbReference type="GO" id="GO:0016810">
    <property type="term" value="F:hydrolase activity, acting on carbon-nitrogen (but not peptide) bonds"/>
    <property type="evidence" value="ECO:0007669"/>
    <property type="project" value="InterPro"/>
</dbReference>
<dbReference type="SUPFAM" id="SSF51338">
    <property type="entry name" value="Composite domain of metallo-dependent hydrolases"/>
    <property type="match status" value="2"/>
</dbReference>
<dbReference type="SUPFAM" id="SSF51556">
    <property type="entry name" value="Metallo-dependent hydrolases"/>
    <property type="match status" value="1"/>
</dbReference>
<dbReference type="EMBL" id="PXYG01000001">
    <property type="protein sequence ID" value="PSJ47668.1"/>
    <property type="molecule type" value="Genomic_DNA"/>
</dbReference>
<dbReference type="OrthoDB" id="9031471at2"/>
<dbReference type="Pfam" id="PF01979">
    <property type="entry name" value="Amidohydro_1"/>
    <property type="match status" value="1"/>
</dbReference>
<dbReference type="InterPro" id="IPR011059">
    <property type="entry name" value="Metal-dep_hydrolase_composite"/>
</dbReference>
<accession>A0A2P7RBQ2</accession>
<organism evidence="3 4">
    <name type="scientific">Zobellella endophytica</name>
    <dbReference type="NCBI Taxonomy" id="2116700"/>
    <lineage>
        <taxon>Bacteria</taxon>
        <taxon>Pseudomonadati</taxon>
        <taxon>Pseudomonadota</taxon>
        <taxon>Gammaproteobacteria</taxon>
        <taxon>Aeromonadales</taxon>
        <taxon>Aeromonadaceae</taxon>
        <taxon>Zobellella</taxon>
    </lineage>
</organism>
<dbReference type="PANTHER" id="PTHR43135:SF3">
    <property type="entry name" value="ALPHA-D-RIBOSE 1-METHYLPHOSPHONATE 5-TRIPHOSPHATE DIPHOSPHATASE"/>
    <property type="match status" value="1"/>
</dbReference>
<dbReference type="Proteomes" id="UP000240243">
    <property type="component" value="Unassembled WGS sequence"/>
</dbReference>
<dbReference type="InterPro" id="IPR057744">
    <property type="entry name" value="OTAase-like"/>
</dbReference>
<dbReference type="InterPro" id="IPR051781">
    <property type="entry name" value="Metallo-dep_Hydrolase"/>
</dbReference>
<dbReference type="InterPro" id="IPR006680">
    <property type="entry name" value="Amidohydro-rel"/>
</dbReference>
<comment type="caution">
    <text evidence="3">The sequence shown here is derived from an EMBL/GenBank/DDBJ whole genome shotgun (WGS) entry which is preliminary data.</text>
</comment>
<dbReference type="PANTHER" id="PTHR43135">
    <property type="entry name" value="ALPHA-D-RIBOSE 1-METHYLPHOSPHONATE 5-TRIPHOSPHATE DIPHOSPHATASE"/>
    <property type="match status" value="1"/>
</dbReference>
<evidence type="ECO:0000313" key="3">
    <source>
        <dbReference type="EMBL" id="PSJ47668.1"/>
    </source>
</evidence>
<name>A0A2P7RBQ2_9GAMM</name>
<feature type="signal peptide" evidence="1">
    <location>
        <begin position="1"/>
        <end position="19"/>
    </location>
</feature>
<feature type="chain" id="PRO_5015154804" evidence="1">
    <location>
        <begin position="20"/>
        <end position="446"/>
    </location>
</feature>
<dbReference type="Gene3D" id="3.20.20.140">
    <property type="entry name" value="Metal-dependent hydrolases"/>
    <property type="match status" value="1"/>
</dbReference>
<sequence length="446" mass="47374">MYTRFFVLLALAALQPALAGSVLIENVHLFDGKSGERSAQTMRVLVVDNVIQAVSAGPITPPDGEDPLRLDGGGRTLMPGLIDAHWHSALVGPGLMDALTADIGYLNLLAGKVAQATLMRGFTSVRDMGGPVFGLRRAIEEGLVAGPRIFPSGAMISQTGGHGDFRLPHEVPRAMGAPLSHSEQMGAAAIADGVDDVLRRAREQLMLGATQLKLMAGGGVSSVYDPLDVVQYSPEEIRAAVGAAENWGTYVTVHAYTSRAVRMAVEAGVKCVEHAQLIDEDTARLMAAQGVWWSLQPFLDDDRANPQQGAARLKQLMVSRGTERAYQLAKKHGIRVAFGTDILFSGGMGSNQTPSLTALTRWYEPGEILKMATGDNGELLALSGPRYPYVGPLGVIEEGALADLLLVDGDPSADLGLLERPETGLLLIMKNGQIHKNLLPPPGAAR</sequence>
<keyword evidence="3" id="KW-0378">Hydrolase</keyword>
<proteinExistence type="predicted"/>
<protein>
    <submittedName>
        <fullName evidence="3">Hydrolase</fullName>
    </submittedName>
</protein>
<feature type="domain" description="Amidohydrolase-related" evidence="2">
    <location>
        <begin position="76"/>
        <end position="419"/>
    </location>
</feature>
<keyword evidence="4" id="KW-1185">Reference proteome</keyword>
<dbReference type="InterPro" id="IPR032466">
    <property type="entry name" value="Metal_Hydrolase"/>
</dbReference>
<gene>
    <name evidence="3" type="ORF">C7H85_02220</name>
</gene>
<reference evidence="3 4" key="1">
    <citation type="submission" date="2018-03" db="EMBL/GenBank/DDBJ databases">
        <title>The draft genome of Zobellella sp. 59N8.</title>
        <authorList>
            <person name="Liu L."/>
            <person name="Li L."/>
            <person name="Zhang X."/>
            <person name="Liang L."/>
            <person name="Wang T."/>
        </authorList>
    </citation>
    <scope>NUCLEOTIDE SEQUENCE [LARGE SCALE GENOMIC DNA]</scope>
    <source>
        <strain evidence="3 4">59N8</strain>
    </source>
</reference>
<evidence type="ECO:0000259" key="2">
    <source>
        <dbReference type="Pfam" id="PF01979"/>
    </source>
</evidence>
<dbReference type="RefSeq" id="WP_106728081.1">
    <property type="nucleotide sequence ID" value="NZ_PXYG01000001.1"/>
</dbReference>
<keyword evidence="1" id="KW-0732">Signal</keyword>